<dbReference type="AlphaFoldDB" id="A0A8K0SMU3"/>
<dbReference type="PROSITE" id="PS51257">
    <property type="entry name" value="PROKAR_LIPOPROTEIN"/>
    <property type="match status" value="1"/>
</dbReference>
<keyword evidence="3" id="KW-1185">Reference proteome</keyword>
<dbReference type="Proteomes" id="UP000813444">
    <property type="component" value="Unassembled WGS sequence"/>
</dbReference>
<keyword evidence="1" id="KW-0472">Membrane</keyword>
<gene>
    <name evidence="2" type="ORF">B0I35DRAFT_479752</name>
</gene>
<name>A0A8K0SMU3_9HYPO</name>
<keyword evidence="1" id="KW-0812">Transmembrane</keyword>
<keyword evidence="1" id="KW-1133">Transmembrane helix</keyword>
<comment type="caution">
    <text evidence="2">The sequence shown here is derived from an EMBL/GenBank/DDBJ whole genome shotgun (WGS) entry which is preliminary data.</text>
</comment>
<proteinExistence type="predicted"/>
<organism evidence="2 3">
    <name type="scientific">Stachybotrys elegans</name>
    <dbReference type="NCBI Taxonomy" id="80388"/>
    <lineage>
        <taxon>Eukaryota</taxon>
        <taxon>Fungi</taxon>
        <taxon>Dikarya</taxon>
        <taxon>Ascomycota</taxon>
        <taxon>Pezizomycotina</taxon>
        <taxon>Sordariomycetes</taxon>
        <taxon>Hypocreomycetidae</taxon>
        <taxon>Hypocreales</taxon>
        <taxon>Stachybotryaceae</taxon>
        <taxon>Stachybotrys</taxon>
    </lineage>
</organism>
<accession>A0A8K0SMU3</accession>
<feature type="transmembrane region" description="Helical" evidence="1">
    <location>
        <begin position="63"/>
        <end position="81"/>
    </location>
</feature>
<feature type="transmembrane region" description="Helical" evidence="1">
    <location>
        <begin position="96"/>
        <end position="117"/>
    </location>
</feature>
<evidence type="ECO:0000313" key="3">
    <source>
        <dbReference type="Proteomes" id="UP000813444"/>
    </source>
</evidence>
<sequence length="517" mass="56360">MTPTMTRPKNSHNGEPCSTSNIIGASIGCGVTTCTVSEWNVNVTQLVNEYDTRDHNVLGAFQIVAKVIEIWFAFVAARLVYDLAMLLARNGDGLPLRYYTMNVEFADLLIILTPSFWTSALQDPLKSSVPNTHSRRRLIVAFAAIVAIISAVANLMGPAIAVLLLPTLGWRELPLPQKTTVFGGLAAFDSPSRAVVDSLNCEPAQLEEGDYTCLAAGSNTPLDALLVDASVLLQMASASQNSLLRQTFLTFSFNISDSLLRGDPTWAVSRQAIQAMSDDYGETVGLAALTETPMTPSEYRVFRNSIQTQLQRRAPALSTSVLCGDINLGFSVVEITEDRSVHCYNILNPDMSLEIFYPWPETAPLVSTMCIPTGSGWPGDTGGARFSAGAESSEAAFTVDIHSAYRAIYLDYSTIHCAQIPDGSDVAPLKARQSDCDWDALFEQEPPHELISESGSLLVTEYSIDGSLRGWCRSFAYLKFATYTLDMDFNRNPVSQVIIDGDKQIGSTDESIYVHPD</sequence>
<reference evidence="2" key="1">
    <citation type="journal article" date="2021" name="Nat. Commun.">
        <title>Genetic determinants of endophytism in the Arabidopsis root mycobiome.</title>
        <authorList>
            <person name="Mesny F."/>
            <person name="Miyauchi S."/>
            <person name="Thiergart T."/>
            <person name="Pickel B."/>
            <person name="Atanasova L."/>
            <person name="Karlsson M."/>
            <person name="Huettel B."/>
            <person name="Barry K.W."/>
            <person name="Haridas S."/>
            <person name="Chen C."/>
            <person name="Bauer D."/>
            <person name="Andreopoulos W."/>
            <person name="Pangilinan J."/>
            <person name="LaButti K."/>
            <person name="Riley R."/>
            <person name="Lipzen A."/>
            <person name="Clum A."/>
            <person name="Drula E."/>
            <person name="Henrissat B."/>
            <person name="Kohler A."/>
            <person name="Grigoriev I.V."/>
            <person name="Martin F.M."/>
            <person name="Hacquard S."/>
        </authorList>
    </citation>
    <scope>NUCLEOTIDE SEQUENCE</scope>
    <source>
        <strain evidence="2">MPI-CAGE-CH-0235</strain>
    </source>
</reference>
<dbReference type="OrthoDB" id="5342924at2759"/>
<feature type="transmembrane region" description="Helical" evidence="1">
    <location>
        <begin position="138"/>
        <end position="165"/>
    </location>
</feature>
<protein>
    <submittedName>
        <fullName evidence="2">Uncharacterized protein</fullName>
    </submittedName>
</protein>
<dbReference type="EMBL" id="JAGPNK010000008">
    <property type="protein sequence ID" value="KAH7316956.1"/>
    <property type="molecule type" value="Genomic_DNA"/>
</dbReference>
<evidence type="ECO:0000256" key="1">
    <source>
        <dbReference type="SAM" id="Phobius"/>
    </source>
</evidence>
<evidence type="ECO:0000313" key="2">
    <source>
        <dbReference type="EMBL" id="KAH7316956.1"/>
    </source>
</evidence>